<evidence type="ECO:0000313" key="2">
    <source>
        <dbReference type="EMBL" id="RED50932.1"/>
    </source>
</evidence>
<feature type="domain" description="Isochorismatase-like" evidence="1">
    <location>
        <begin position="10"/>
        <end position="160"/>
    </location>
</feature>
<keyword evidence="3" id="KW-1185">Reference proteome</keyword>
<name>A0A3D9HN55_9PROT</name>
<dbReference type="InterPro" id="IPR000868">
    <property type="entry name" value="Isochorismatase-like_dom"/>
</dbReference>
<dbReference type="CDD" id="cd01012">
    <property type="entry name" value="YcaC_related"/>
    <property type="match status" value="1"/>
</dbReference>
<comment type="caution">
    <text evidence="2">The sequence shown here is derived from an EMBL/GenBank/DDBJ whole genome shotgun (WGS) entry which is preliminary data.</text>
</comment>
<dbReference type="OrthoDB" id="9796958at2"/>
<dbReference type="EMBL" id="QRDW01000004">
    <property type="protein sequence ID" value="RED50932.1"/>
    <property type="molecule type" value="Genomic_DNA"/>
</dbReference>
<evidence type="ECO:0000259" key="1">
    <source>
        <dbReference type="Pfam" id="PF00857"/>
    </source>
</evidence>
<dbReference type="RefSeq" id="WP_115936719.1">
    <property type="nucleotide sequence ID" value="NZ_QRDW01000004.1"/>
</dbReference>
<dbReference type="PANTHER" id="PTHR14119">
    <property type="entry name" value="HYDROLASE"/>
    <property type="match status" value="1"/>
</dbReference>
<dbReference type="InterPro" id="IPR036380">
    <property type="entry name" value="Isochorismatase-like_sf"/>
</dbReference>
<reference evidence="2 3" key="1">
    <citation type="submission" date="2018-07" db="EMBL/GenBank/DDBJ databases">
        <title>Genomic Encyclopedia of Type Strains, Phase III (KMG-III): the genomes of soil and plant-associated and newly described type strains.</title>
        <authorList>
            <person name="Whitman W."/>
        </authorList>
    </citation>
    <scope>NUCLEOTIDE SEQUENCE [LARGE SCALE GENOMIC DNA]</scope>
    <source>
        <strain evidence="2 3">CECT 8488</strain>
    </source>
</reference>
<dbReference type="InterPro" id="IPR050993">
    <property type="entry name" value="Isochorismatase_domain"/>
</dbReference>
<dbReference type="PANTHER" id="PTHR14119:SF3">
    <property type="entry name" value="ISOCHORISMATASE DOMAIN-CONTAINING PROTEIN 2"/>
    <property type="match status" value="1"/>
</dbReference>
<gene>
    <name evidence="2" type="ORF">DFP90_104204</name>
</gene>
<dbReference type="AlphaFoldDB" id="A0A3D9HN55"/>
<dbReference type="Pfam" id="PF00857">
    <property type="entry name" value="Isochorismatase"/>
    <property type="match status" value="1"/>
</dbReference>
<dbReference type="SUPFAM" id="SSF52499">
    <property type="entry name" value="Isochorismatase-like hydrolases"/>
    <property type="match status" value="1"/>
</dbReference>
<sequence>MLMKAQTAQLIVVDLQERLLPAIHGGEQVIVCANKLISAAAELMIPVTVTEQYPKGLGGTVPSLTESLRASNATFLPKISFSGMADQQISNAIAGTPERRQLIVCGTETHVCVLQSAMDAQLAGYEVFVVADACSSRTQENKNLALERMRAAGITIVSTEMVLFEWLEQAGTSMFKEISKLIK</sequence>
<proteinExistence type="predicted"/>
<dbReference type="Proteomes" id="UP000256845">
    <property type="component" value="Unassembled WGS sequence"/>
</dbReference>
<dbReference type="Gene3D" id="3.40.50.850">
    <property type="entry name" value="Isochorismatase-like"/>
    <property type="match status" value="1"/>
</dbReference>
<organism evidence="2 3">
    <name type="scientific">Aestuariispira insulae</name>
    <dbReference type="NCBI Taxonomy" id="1461337"/>
    <lineage>
        <taxon>Bacteria</taxon>
        <taxon>Pseudomonadati</taxon>
        <taxon>Pseudomonadota</taxon>
        <taxon>Alphaproteobacteria</taxon>
        <taxon>Rhodospirillales</taxon>
        <taxon>Kiloniellaceae</taxon>
        <taxon>Aestuariispira</taxon>
    </lineage>
</organism>
<protein>
    <submittedName>
        <fullName evidence="2">Nicotinamidase-related amidase</fullName>
    </submittedName>
</protein>
<accession>A0A3D9HN55</accession>
<evidence type="ECO:0000313" key="3">
    <source>
        <dbReference type="Proteomes" id="UP000256845"/>
    </source>
</evidence>